<evidence type="ECO:0000313" key="7">
    <source>
        <dbReference type="EMBL" id="KAL2266777.1"/>
    </source>
</evidence>
<feature type="compositionally biased region" description="Basic and acidic residues" evidence="5">
    <location>
        <begin position="24"/>
        <end position="45"/>
    </location>
</feature>
<feature type="transmembrane region" description="Helical" evidence="6">
    <location>
        <begin position="611"/>
        <end position="632"/>
    </location>
</feature>
<sequence>MATLPKSQSLPVTMAAKRALSKLDITKSKPKPKDKDKAADADSPAKIETFLLSEKPNRPQSTTKILWNYERDPPPDIPHAMLQARRAARQEQSDTVEELRRWYRSRNAHVFAKAVRRVFMRDVKMRMPEQDRLLRAVDHFFPPRSDIVVTVCDFGPGRAERTEVRLGDVEQYFQTKPEWSTVRWIHAPLGGGLLHSSLEALFFHTGSKEMGPPFTHGGRAGWPYLECEAFDLRSTTSVQDSRDLLRMLKDNQELNEILDRGVFAGMNDERLVKDLRWRAAYVGQPLGFWDLAKADLPWQISEGSHLNMNGPSEGLRGTKLEKVTQALSRHGFFKEAHIARNPFRTFHRADGFLLTMSPAAGVDYLNINLPYYLELGQKDLAEENFASAMAQIFREFADTGTDSWFRKTTEWFLVYLITEVAATPHNIRQGYSVPSLMDAYDSIVHELKERRYDRWQRNETIALVRAYLVCLDELNVLREIFAKKLDFFRRLRTDCERIPALQSAEAGGGQNPPDNPQGEAPLDRISFVEHQMKESMEQCEQLGADLRESLNSLFQLRSIEQNELAIMADNQNKAIFVFTAVTIVFLPLSFFTSYFGMNLRGVVDTDLTQEYFWKVCGSVSFCIILVVVLWAFRYRIVKSLAPVHRMHAHSV</sequence>
<feature type="transmembrane region" description="Helical" evidence="6">
    <location>
        <begin position="574"/>
        <end position="591"/>
    </location>
</feature>
<dbReference type="InterPro" id="IPR045863">
    <property type="entry name" value="CorA_TM1_TM2"/>
</dbReference>
<comment type="subcellular location">
    <subcellularLocation>
        <location evidence="1">Cell membrane</location>
        <topology evidence="1">Multi-pass membrane protein</topology>
    </subcellularLocation>
</comment>
<dbReference type="Proteomes" id="UP001600064">
    <property type="component" value="Unassembled WGS sequence"/>
</dbReference>
<dbReference type="RefSeq" id="XP_070865504.1">
    <property type="nucleotide sequence ID" value="XM_071012806.1"/>
</dbReference>
<keyword evidence="8" id="KW-1185">Reference proteome</keyword>
<evidence type="ECO:0000256" key="2">
    <source>
        <dbReference type="ARBA" id="ARBA00022692"/>
    </source>
</evidence>
<organism evidence="7 8">
    <name type="scientific">Remersonia thermophila</name>
    <dbReference type="NCBI Taxonomy" id="72144"/>
    <lineage>
        <taxon>Eukaryota</taxon>
        <taxon>Fungi</taxon>
        <taxon>Dikarya</taxon>
        <taxon>Ascomycota</taxon>
        <taxon>Pezizomycotina</taxon>
        <taxon>Sordariomycetes</taxon>
        <taxon>Sordariomycetidae</taxon>
        <taxon>Sordariales</taxon>
        <taxon>Sordariales incertae sedis</taxon>
        <taxon>Remersonia</taxon>
    </lineage>
</organism>
<proteinExistence type="predicted"/>
<reference evidence="7 8" key="1">
    <citation type="journal article" date="2024" name="Commun. Biol.">
        <title>Comparative genomic analysis of thermophilic fungi reveals convergent evolutionary adaptations and gene losses.</title>
        <authorList>
            <person name="Steindorff A.S."/>
            <person name="Aguilar-Pontes M.V."/>
            <person name="Robinson A.J."/>
            <person name="Andreopoulos B."/>
            <person name="LaButti K."/>
            <person name="Kuo A."/>
            <person name="Mondo S."/>
            <person name="Riley R."/>
            <person name="Otillar R."/>
            <person name="Haridas S."/>
            <person name="Lipzen A."/>
            <person name="Grimwood J."/>
            <person name="Schmutz J."/>
            <person name="Clum A."/>
            <person name="Reid I.D."/>
            <person name="Moisan M.C."/>
            <person name="Butler G."/>
            <person name="Nguyen T.T.M."/>
            <person name="Dewar K."/>
            <person name="Conant G."/>
            <person name="Drula E."/>
            <person name="Henrissat B."/>
            <person name="Hansel C."/>
            <person name="Singer S."/>
            <person name="Hutchinson M.I."/>
            <person name="de Vries R.P."/>
            <person name="Natvig D.O."/>
            <person name="Powell A.J."/>
            <person name="Tsang A."/>
            <person name="Grigoriev I.V."/>
        </authorList>
    </citation>
    <scope>NUCLEOTIDE SEQUENCE [LARGE SCALE GENOMIC DNA]</scope>
    <source>
        <strain evidence="7 8">ATCC 22073</strain>
    </source>
</reference>
<dbReference type="SUPFAM" id="SSF144083">
    <property type="entry name" value="Magnesium transport protein CorA, transmembrane region"/>
    <property type="match status" value="1"/>
</dbReference>
<dbReference type="PANTHER" id="PTHR46494">
    <property type="entry name" value="CORA FAMILY METAL ION TRANSPORTER (EUROFUNG)"/>
    <property type="match status" value="1"/>
</dbReference>
<dbReference type="Pfam" id="PF01544">
    <property type="entry name" value="CorA"/>
    <property type="match status" value="1"/>
</dbReference>
<evidence type="ECO:0000256" key="5">
    <source>
        <dbReference type="SAM" id="MobiDB-lite"/>
    </source>
</evidence>
<keyword evidence="3 6" id="KW-1133">Transmembrane helix</keyword>
<dbReference type="PANTHER" id="PTHR46494:SF1">
    <property type="entry name" value="CORA FAMILY METAL ION TRANSPORTER (EUROFUNG)"/>
    <property type="match status" value="1"/>
</dbReference>
<protein>
    <submittedName>
        <fullName evidence="7">Uncharacterized protein</fullName>
    </submittedName>
</protein>
<dbReference type="Gene3D" id="1.20.58.340">
    <property type="entry name" value="Magnesium transport protein CorA, transmembrane region"/>
    <property type="match status" value="1"/>
</dbReference>
<evidence type="ECO:0000256" key="4">
    <source>
        <dbReference type="ARBA" id="ARBA00023136"/>
    </source>
</evidence>
<feature type="region of interest" description="Disordered" evidence="5">
    <location>
        <begin position="21"/>
        <end position="48"/>
    </location>
</feature>
<evidence type="ECO:0000256" key="3">
    <source>
        <dbReference type="ARBA" id="ARBA00022989"/>
    </source>
</evidence>
<evidence type="ECO:0000256" key="6">
    <source>
        <dbReference type="SAM" id="Phobius"/>
    </source>
</evidence>
<evidence type="ECO:0000256" key="1">
    <source>
        <dbReference type="ARBA" id="ARBA00004651"/>
    </source>
</evidence>
<gene>
    <name evidence="7" type="ORF">VTJ83DRAFT_6129</name>
</gene>
<dbReference type="GeneID" id="98127450"/>
<accession>A0ABR4DB03</accession>
<dbReference type="EMBL" id="JAZGUE010000005">
    <property type="protein sequence ID" value="KAL2266777.1"/>
    <property type="molecule type" value="Genomic_DNA"/>
</dbReference>
<keyword evidence="2 6" id="KW-0812">Transmembrane</keyword>
<evidence type="ECO:0000313" key="8">
    <source>
        <dbReference type="Proteomes" id="UP001600064"/>
    </source>
</evidence>
<comment type="caution">
    <text evidence="7">The sequence shown here is derived from an EMBL/GenBank/DDBJ whole genome shotgun (WGS) entry which is preliminary data.</text>
</comment>
<keyword evidence="4 6" id="KW-0472">Membrane</keyword>
<feature type="region of interest" description="Disordered" evidence="5">
    <location>
        <begin position="502"/>
        <end position="521"/>
    </location>
</feature>
<name>A0ABR4DB03_9PEZI</name>
<dbReference type="InterPro" id="IPR002523">
    <property type="entry name" value="MgTranspt_CorA/ZnTranspt_ZntB"/>
</dbReference>